<dbReference type="AlphaFoldDB" id="A0A6G1I2A6"/>
<name>A0A6G1I2A6_9PEZI</name>
<organism evidence="2 3">
    <name type="scientific">Trichodelitschia bisporula</name>
    <dbReference type="NCBI Taxonomy" id="703511"/>
    <lineage>
        <taxon>Eukaryota</taxon>
        <taxon>Fungi</taxon>
        <taxon>Dikarya</taxon>
        <taxon>Ascomycota</taxon>
        <taxon>Pezizomycotina</taxon>
        <taxon>Dothideomycetes</taxon>
        <taxon>Dothideomycetes incertae sedis</taxon>
        <taxon>Phaeotrichales</taxon>
        <taxon>Phaeotrichaceae</taxon>
        <taxon>Trichodelitschia</taxon>
    </lineage>
</organism>
<protein>
    <submittedName>
        <fullName evidence="2">Uncharacterized protein</fullName>
    </submittedName>
</protein>
<gene>
    <name evidence="2" type="ORF">EJ06DRAFT_528539</name>
</gene>
<accession>A0A6G1I2A6</accession>
<reference evidence="2" key="1">
    <citation type="journal article" date="2020" name="Stud. Mycol.">
        <title>101 Dothideomycetes genomes: a test case for predicting lifestyles and emergence of pathogens.</title>
        <authorList>
            <person name="Haridas S."/>
            <person name="Albert R."/>
            <person name="Binder M."/>
            <person name="Bloem J."/>
            <person name="Labutti K."/>
            <person name="Salamov A."/>
            <person name="Andreopoulos B."/>
            <person name="Baker S."/>
            <person name="Barry K."/>
            <person name="Bills G."/>
            <person name="Bluhm B."/>
            <person name="Cannon C."/>
            <person name="Castanera R."/>
            <person name="Culley D."/>
            <person name="Daum C."/>
            <person name="Ezra D."/>
            <person name="Gonzalez J."/>
            <person name="Henrissat B."/>
            <person name="Kuo A."/>
            <person name="Liang C."/>
            <person name="Lipzen A."/>
            <person name="Lutzoni F."/>
            <person name="Magnuson J."/>
            <person name="Mondo S."/>
            <person name="Nolan M."/>
            <person name="Ohm R."/>
            <person name="Pangilinan J."/>
            <person name="Park H.-J."/>
            <person name="Ramirez L."/>
            <person name="Alfaro M."/>
            <person name="Sun H."/>
            <person name="Tritt A."/>
            <person name="Yoshinaga Y."/>
            <person name="Zwiers L.-H."/>
            <person name="Turgeon B."/>
            <person name="Goodwin S."/>
            <person name="Spatafora J."/>
            <person name="Crous P."/>
            <person name="Grigoriev I."/>
        </authorList>
    </citation>
    <scope>NUCLEOTIDE SEQUENCE</scope>
    <source>
        <strain evidence="2">CBS 262.69</strain>
    </source>
</reference>
<evidence type="ECO:0000256" key="1">
    <source>
        <dbReference type="SAM" id="MobiDB-lite"/>
    </source>
</evidence>
<dbReference type="Proteomes" id="UP000799640">
    <property type="component" value="Unassembled WGS sequence"/>
</dbReference>
<feature type="region of interest" description="Disordered" evidence="1">
    <location>
        <begin position="29"/>
        <end position="57"/>
    </location>
</feature>
<evidence type="ECO:0000313" key="2">
    <source>
        <dbReference type="EMBL" id="KAF2402428.1"/>
    </source>
</evidence>
<keyword evidence="3" id="KW-1185">Reference proteome</keyword>
<sequence length="73" mass="8105">MWLAVYGISVLLETGTSRVVNTKLACLRSSSRGRGRSYSPLATTSTKRRNAERGENGGIPQKVWAHEQIVWCL</sequence>
<proteinExistence type="predicted"/>
<evidence type="ECO:0000313" key="3">
    <source>
        <dbReference type="Proteomes" id="UP000799640"/>
    </source>
</evidence>
<dbReference type="EMBL" id="ML996691">
    <property type="protein sequence ID" value="KAF2402428.1"/>
    <property type="molecule type" value="Genomic_DNA"/>
</dbReference>